<dbReference type="CDD" id="cd00331">
    <property type="entry name" value="IGPS"/>
    <property type="match status" value="1"/>
</dbReference>
<keyword evidence="11" id="KW-1185">Reference proteome</keyword>
<comment type="caution">
    <text evidence="10">The sequence shown here is derived from an EMBL/GenBank/DDBJ whole genome shotgun (WGS) entry which is preliminary data.</text>
</comment>
<keyword evidence="3 8" id="KW-0028">Amino-acid biosynthesis</keyword>
<dbReference type="HAMAP" id="MF_00134_B">
    <property type="entry name" value="IGPS_B"/>
    <property type="match status" value="1"/>
</dbReference>
<dbReference type="InterPro" id="IPR011060">
    <property type="entry name" value="RibuloseP-bd_barrel"/>
</dbReference>
<gene>
    <name evidence="8 10" type="primary">trpC</name>
    <name evidence="10" type="ORF">ACFFGH_03140</name>
</gene>
<dbReference type="InterPro" id="IPR013785">
    <property type="entry name" value="Aldolase_TIM"/>
</dbReference>
<dbReference type="InterPro" id="IPR001468">
    <property type="entry name" value="Indole-3-GlycerolPSynthase_CS"/>
</dbReference>
<name>A0ABV6RIP6_9GAMM</name>
<evidence type="ECO:0000256" key="8">
    <source>
        <dbReference type="HAMAP-Rule" id="MF_00134"/>
    </source>
</evidence>
<keyword evidence="7 8" id="KW-0456">Lyase</keyword>
<dbReference type="RefSeq" id="WP_386664721.1">
    <property type="nucleotide sequence ID" value="NZ_JBHLTG010000001.1"/>
</dbReference>
<protein>
    <recommendedName>
        <fullName evidence="8">Indole-3-glycerol phosphate synthase</fullName>
        <shortName evidence="8">IGPS</shortName>
        <ecNumber evidence="8">4.1.1.48</ecNumber>
    </recommendedName>
</protein>
<dbReference type="InterPro" id="IPR013798">
    <property type="entry name" value="Indole-3-glycerol_P_synth_dom"/>
</dbReference>
<dbReference type="PANTHER" id="PTHR22854">
    <property type="entry name" value="TRYPTOPHAN BIOSYNTHESIS PROTEIN"/>
    <property type="match status" value="1"/>
</dbReference>
<dbReference type="InterPro" id="IPR045186">
    <property type="entry name" value="Indole-3-glycerol_P_synth"/>
</dbReference>
<organism evidence="10 11">
    <name type="scientific">Lysobacter korlensis</name>
    <dbReference type="NCBI Taxonomy" id="553636"/>
    <lineage>
        <taxon>Bacteria</taxon>
        <taxon>Pseudomonadati</taxon>
        <taxon>Pseudomonadota</taxon>
        <taxon>Gammaproteobacteria</taxon>
        <taxon>Lysobacterales</taxon>
        <taxon>Lysobacteraceae</taxon>
        <taxon>Lysobacter</taxon>
    </lineage>
</organism>
<evidence type="ECO:0000256" key="4">
    <source>
        <dbReference type="ARBA" id="ARBA00022793"/>
    </source>
</evidence>
<keyword evidence="6 8" id="KW-0057">Aromatic amino acid biosynthesis</keyword>
<dbReference type="Proteomes" id="UP001589896">
    <property type="component" value="Unassembled WGS sequence"/>
</dbReference>
<evidence type="ECO:0000256" key="6">
    <source>
        <dbReference type="ARBA" id="ARBA00023141"/>
    </source>
</evidence>
<feature type="domain" description="Indole-3-glycerol phosphate synthase" evidence="9">
    <location>
        <begin position="5"/>
        <end position="259"/>
    </location>
</feature>
<keyword evidence="4 8" id="KW-0210">Decarboxylase</keyword>
<dbReference type="PROSITE" id="PS00614">
    <property type="entry name" value="IGPS"/>
    <property type="match status" value="1"/>
</dbReference>
<keyword evidence="5 8" id="KW-0822">Tryptophan biosynthesis</keyword>
<comment type="catalytic activity">
    <reaction evidence="1 8">
        <text>1-(2-carboxyphenylamino)-1-deoxy-D-ribulose 5-phosphate + H(+) = (1S,2R)-1-C-(indol-3-yl)glycerol 3-phosphate + CO2 + H2O</text>
        <dbReference type="Rhea" id="RHEA:23476"/>
        <dbReference type="ChEBI" id="CHEBI:15377"/>
        <dbReference type="ChEBI" id="CHEBI:15378"/>
        <dbReference type="ChEBI" id="CHEBI:16526"/>
        <dbReference type="ChEBI" id="CHEBI:58613"/>
        <dbReference type="ChEBI" id="CHEBI:58866"/>
        <dbReference type="EC" id="4.1.1.48"/>
    </reaction>
</comment>
<dbReference type="Pfam" id="PF00218">
    <property type="entry name" value="IGPS"/>
    <property type="match status" value="1"/>
</dbReference>
<evidence type="ECO:0000256" key="7">
    <source>
        <dbReference type="ARBA" id="ARBA00023239"/>
    </source>
</evidence>
<proteinExistence type="inferred from homology"/>
<evidence type="ECO:0000256" key="1">
    <source>
        <dbReference type="ARBA" id="ARBA00001633"/>
    </source>
</evidence>
<dbReference type="SUPFAM" id="SSF51366">
    <property type="entry name" value="Ribulose-phoshate binding barrel"/>
    <property type="match status" value="1"/>
</dbReference>
<dbReference type="PANTHER" id="PTHR22854:SF2">
    <property type="entry name" value="INDOLE-3-GLYCEROL-PHOSPHATE SYNTHASE"/>
    <property type="match status" value="1"/>
</dbReference>
<evidence type="ECO:0000259" key="9">
    <source>
        <dbReference type="Pfam" id="PF00218"/>
    </source>
</evidence>
<comment type="similarity">
    <text evidence="8">Belongs to the TrpC family.</text>
</comment>
<dbReference type="NCBIfam" id="NF001373">
    <property type="entry name" value="PRK00278.1-6"/>
    <property type="match status" value="1"/>
</dbReference>
<dbReference type="EC" id="4.1.1.48" evidence="8"/>
<accession>A0ABV6RIP6</accession>
<evidence type="ECO:0000256" key="2">
    <source>
        <dbReference type="ARBA" id="ARBA00004696"/>
    </source>
</evidence>
<evidence type="ECO:0000256" key="3">
    <source>
        <dbReference type="ARBA" id="ARBA00022605"/>
    </source>
</evidence>
<dbReference type="GO" id="GO:0004425">
    <property type="term" value="F:indole-3-glycerol-phosphate synthase activity"/>
    <property type="evidence" value="ECO:0007669"/>
    <property type="project" value="UniProtKB-EC"/>
</dbReference>
<evidence type="ECO:0000313" key="10">
    <source>
        <dbReference type="EMBL" id="MFC0676847.1"/>
    </source>
</evidence>
<dbReference type="NCBIfam" id="NF001377">
    <property type="entry name" value="PRK00278.2-4"/>
    <property type="match status" value="1"/>
</dbReference>
<evidence type="ECO:0000256" key="5">
    <source>
        <dbReference type="ARBA" id="ARBA00022822"/>
    </source>
</evidence>
<dbReference type="EMBL" id="JBHLTG010000001">
    <property type="protein sequence ID" value="MFC0676847.1"/>
    <property type="molecule type" value="Genomic_DNA"/>
</dbReference>
<evidence type="ECO:0000313" key="11">
    <source>
        <dbReference type="Proteomes" id="UP001589896"/>
    </source>
</evidence>
<dbReference type="Gene3D" id="3.20.20.70">
    <property type="entry name" value="Aldolase class I"/>
    <property type="match status" value="1"/>
</dbReference>
<comment type="pathway">
    <text evidence="2 8">Amino-acid biosynthesis; L-tryptophan biosynthesis; L-tryptophan from chorismate: step 4/5.</text>
</comment>
<reference evidence="10 11" key="1">
    <citation type="submission" date="2024-09" db="EMBL/GenBank/DDBJ databases">
        <authorList>
            <person name="Sun Q."/>
            <person name="Mori K."/>
        </authorList>
    </citation>
    <scope>NUCLEOTIDE SEQUENCE [LARGE SCALE GENOMIC DNA]</scope>
    <source>
        <strain evidence="10 11">KCTC 23076</strain>
    </source>
</reference>
<sequence>MSDILNTILARKAEEIEQRSRVRSLADLRARATNLPPTRGFVDAIRRKRDAGESAVIAEVKKASPSKGLIRKDFKPAEIARSYEAGGAACLSVLTDVDFFQGSNLYLGEARAACSLPALRKDFTIDPYQVYEARMIGADAILLIVAALEDGPMIEMANLAHELGMDVLVEVHDIDELERALQTDCELIGVNNRNLRTFEVSLDTTIALREAVPPDRTLVTESGIATPADVARMRAAGINTFLVGESFMREPDPGAALKRMFAK</sequence>
<dbReference type="NCBIfam" id="NF001370">
    <property type="entry name" value="PRK00278.1-2"/>
    <property type="match status" value="1"/>
</dbReference>